<dbReference type="InterPro" id="IPR028082">
    <property type="entry name" value="Peripla_BP_I"/>
</dbReference>
<evidence type="ECO:0000313" key="6">
    <source>
        <dbReference type="EMBL" id="SKC37795.1"/>
    </source>
</evidence>
<keyword evidence="3" id="KW-0804">Transcription</keyword>
<dbReference type="CDD" id="cd06267">
    <property type="entry name" value="PBP1_LacI_sugar_binding-like"/>
    <property type="match status" value="1"/>
</dbReference>
<dbReference type="GO" id="GO:0000976">
    <property type="term" value="F:transcription cis-regulatory region binding"/>
    <property type="evidence" value="ECO:0007669"/>
    <property type="project" value="TreeGrafter"/>
</dbReference>
<dbReference type="PANTHER" id="PTHR30146:SF155">
    <property type="entry name" value="ALANINE RACEMASE"/>
    <property type="match status" value="1"/>
</dbReference>
<dbReference type="InterPro" id="IPR046335">
    <property type="entry name" value="LacI/GalR-like_sensor"/>
</dbReference>
<evidence type="ECO:0000256" key="2">
    <source>
        <dbReference type="ARBA" id="ARBA00023125"/>
    </source>
</evidence>
<gene>
    <name evidence="6" type="ORF">SAMN06309945_0371</name>
</gene>
<dbReference type="OrthoDB" id="1938857at2"/>
<proteinExistence type="predicted"/>
<dbReference type="SUPFAM" id="SSF53822">
    <property type="entry name" value="Periplasmic binding protein-like I"/>
    <property type="match status" value="1"/>
</dbReference>
<evidence type="ECO:0000256" key="1">
    <source>
        <dbReference type="ARBA" id="ARBA00023015"/>
    </source>
</evidence>
<keyword evidence="7" id="KW-1185">Reference proteome</keyword>
<keyword evidence="1" id="KW-0805">Transcription regulation</keyword>
<feature type="domain" description="Transcriptional regulator LacI/GalR-like sensor" evidence="5">
    <location>
        <begin position="126"/>
        <end position="283"/>
    </location>
</feature>
<accession>A0A1T5IFA9</accession>
<dbReference type="PANTHER" id="PTHR30146">
    <property type="entry name" value="LACI-RELATED TRANSCRIPTIONAL REPRESSOR"/>
    <property type="match status" value="1"/>
</dbReference>
<dbReference type="Proteomes" id="UP000190857">
    <property type="component" value="Unassembled WGS sequence"/>
</dbReference>
<evidence type="ECO:0000256" key="4">
    <source>
        <dbReference type="SAM" id="MobiDB-lite"/>
    </source>
</evidence>
<keyword evidence="2" id="KW-0238">DNA-binding</keyword>
<feature type="region of interest" description="Disordered" evidence="4">
    <location>
        <begin position="264"/>
        <end position="289"/>
    </location>
</feature>
<evidence type="ECO:0000313" key="7">
    <source>
        <dbReference type="Proteomes" id="UP000190857"/>
    </source>
</evidence>
<dbReference type="AlphaFoldDB" id="A0A1T5IFA9"/>
<organism evidence="6 7">
    <name type="scientific">Okibacterium fritillariae</name>
    <dbReference type="NCBI Taxonomy" id="123320"/>
    <lineage>
        <taxon>Bacteria</taxon>
        <taxon>Bacillati</taxon>
        <taxon>Actinomycetota</taxon>
        <taxon>Actinomycetes</taxon>
        <taxon>Micrococcales</taxon>
        <taxon>Microbacteriaceae</taxon>
        <taxon>Okibacterium</taxon>
    </lineage>
</organism>
<evidence type="ECO:0000259" key="5">
    <source>
        <dbReference type="Pfam" id="PF13377"/>
    </source>
</evidence>
<dbReference type="Pfam" id="PF13377">
    <property type="entry name" value="Peripla_BP_3"/>
    <property type="match status" value="1"/>
</dbReference>
<dbReference type="EMBL" id="FUZP01000001">
    <property type="protein sequence ID" value="SKC37795.1"/>
    <property type="molecule type" value="Genomic_DNA"/>
</dbReference>
<protein>
    <submittedName>
        <fullName evidence="6">Transcriptional regulator, LacI family</fullName>
    </submittedName>
</protein>
<name>A0A1T5IFA9_9MICO</name>
<dbReference type="Gene3D" id="3.40.50.2300">
    <property type="match status" value="2"/>
</dbReference>
<dbReference type="GO" id="GO:0003700">
    <property type="term" value="F:DNA-binding transcription factor activity"/>
    <property type="evidence" value="ECO:0007669"/>
    <property type="project" value="TreeGrafter"/>
</dbReference>
<reference evidence="6 7" key="1">
    <citation type="submission" date="2017-02" db="EMBL/GenBank/DDBJ databases">
        <authorList>
            <person name="Peterson S.W."/>
        </authorList>
    </citation>
    <scope>NUCLEOTIDE SEQUENCE [LARGE SCALE GENOMIC DNA]</scope>
    <source>
        <strain evidence="6 7">VKM Ac-2059</strain>
    </source>
</reference>
<sequence length="289" mass="31015">MGLDFDHTTANHRPVGLTLVRASEVYGAEPFYHEVIAGIDRIVRPQGLSVLIRVLPTREQELETIERWVREQAVSAIILVDLVADDERLSAVARARMPAVVLGSPTVARGLPAIWTNDAETMDQAVQHLAALGHWRLGHVTGPSELAHTASRQQAFERAGGERELTLQSIEGDYSLESGARAMSALLAGEEPPTAVVFDSDQMALGGLRATQEAGLAAPRDVSIVAWDDSAQCQLSEPALSALSHDVQRIGELAGESLLALLSGEPAPDREAPRATLVRRATTGPAPRR</sequence>
<dbReference type="STRING" id="123320.SAMN06309945_0371"/>
<evidence type="ECO:0000256" key="3">
    <source>
        <dbReference type="ARBA" id="ARBA00023163"/>
    </source>
</evidence>
<dbReference type="RefSeq" id="WP_079726598.1">
    <property type="nucleotide sequence ID" value="NZ_FUZP01000001.1"/>
</dbReference>